<dbReference type="STRING" id="13706.A0A1X2HEX6"/>
<dbReference type="Gene3D" id="3.90.640.10">
    <property type="entry name" value="Actin, Chain A, domain 4"/>
    <property type="match status" value="1"/>
</dbReference>
<dbReference type="SUPFAM" id="SSF53067">
    <property type="entry name" value="Actin-like ATPase domain"/>
    <property type="match status" value="2"/>
</dbReference>
<dbReference type="CDD" id="cd10229">
    <property type="entry name" value="ASKHA_NBD_HSP70_HSPA12"/>
    <property type="match status" value="1"/>
</dbReference>
<protein>
    <recommendedName>
        <fullName evidence="3">Actin-like ATPase domain-containing protein</fullName>
    </recommendedName>
</protein>
<dbReference type="Gene3D" id="3.30.420.40">
    <property type="match status" value="2"/>
</dbReference>
<dbReference type="InParanoid" id="A0A1X2HEX6"/>
<accession>A0A1X2HEX6</accession>
<keyword evidence="2" id="KW-1185">Reference proteome</keyword>
<proteinExistence type="predicted"/>
<evidence type="ECO:0000313" key="1">
    <source>
        <dbReference type="EMBL" id="ORY96856.1"/>
    </source>
</evidence>
<dbReference type="OMA" id="YAFAFRN"/>
<dbReference type="EMBL" id="MCGN01000005">
    <property type="protein sequence ID" value="ORY96856.1"/>
    <property type="molecule type" value="Genomic_DNA"/>
</dbReference>
<dbReference type="PANTHER" id="PTHR14187">
    <property type="entry name" value="ALPHA KINASE/ELONGATION FACTOR 2 KINASE"/>
    <property type="match status" value="1"/>
</dbReference>
<comment type="caution">
    <text evidence="1">The sequence shown here is derived from an EMBL/GenBank/DDBJ whole genome shotgun (WGS) entry which is preliminary data.</text>
</comment>
<gene>
    <name evidence="1" type="ORF">BCR43DRAFT_458719</name>
</gene>
<reference evidence="1 2" key="1">
    <citation type="submission" date="2016-07" db="EMBL/GenBank/DDBJ databases">
        <title>Pervasive Adenine N6-methylation of Active Genes in Fungi.</title>
        <authorList>
            <consortium name="DOE Joint Genome Institute"/>
            <person name="Mondo S.J."/>
            <person name="Dannebaum R.O."/>
            <person name="Kuo R.C."/>
            <person name="Labutti K."/>
            <person name="Haridas S."/>
            <person name="Kuo A."/>
            <person name="Salamov A."/>
            <person name="Ahrendt S.R."/>
            <person name="Lipzen A."/>
            <person name="Sullivan W."/>
            <person name="Andreopoulos W.B."/>
            <person name="Clum A."/>
            <person name="Lindquist E."/>
            <person name="Daum C."/>
            <person name="Ramamoorthy G.K."/>
            <person name="Gryganskyi A."/>
            <person name="Culley D."/>
            <person name="Magnuson J.K."/>
            <person name="James T.Y."/>
            <person name="O'Malley M.A."/>
            <person name="Stajich J.E."/>
            <person name="Spatafora J.W."/>
            <person name="Visel A."/>
            <person name="Grigoriev I.V."/>
        </authorList>
    </citation>
    <scope>NUCLEOTIDE SEQUENCE [LARGE SCALE GENOMIC DNA]</scope>
    <source>
        <strain evidence="1 2">NRRL 2496</strain>
    </source>
</reference>
<dbReference type="AlphaFoldDB" id="A0A1X2HEX6"/>
<sequence length="580" mass="65298">MTQSPSRSPSSHLSRKLTYRQVSASAENSGSTKPEYPVTVAIDFGTTYSGCSYKLVNDDEIYDIIRWPKHTGFYAKVPTLLWYRKRTHRLVDWGDGARRHSLQPNSDGILLQQFKLWLADDIKEQDRPPLMPDQTAVEAIADYLRLFHEFVTDELRKSCVYTQDQYRYCLTVPAIWSDRAKAAMREAMLAAGILQPDDPPERLVLVSEPEAAAMYCERQCNSWDLGVGDKFMIVDAGGGTVDLIVYQIACDNTGSDRTLKELTRGHGGTCGSAYIDSNLRQLLYRKLGDCVNELPACTIENVMEEFTEKVKPYFNGASDQYLQVPAMLKQAYDGDLIDEDGCIRLTAEELNEEVYLPVFAQVLQLIEDQLQEAGSDVDAMFLVGGFGSSDYLYGVLQDQFRSRIHDITMAPRADVAVARGAIYHAENPVHITSKVLRRTYGLRTQMAFEEGLDPEDSAVVTSDGVKRCASRFDVIASKGQHVHIDSKITRSFWIPYPRHTEADLYVYDGDEPIPRQITDPGVFKTVDFPIRMPPLEGFARGDWVDITIDFCFTLTELTVQVSIAGKKLEFTTAFEGTEYT</sequence>
<dbReference type="PANTHER" id="PTHR14187:SF5">
    <property type="entry name" value="HEAT SHOCK 70 KDA PROTEIN 12A"/>
    <property type="match status" value="1"/>
</dbReference>
<dbReference type="Proteomes" id="UP000242180">
    <property type="component" value="Unassembled WGS sequence"/>
</dbReference>
<dbReference type="OrthoDB" id="2963168at2759"/>
<organism evidence="1 2">
    <name type="scientific">Syncephalastrum racemosum</name>
    <name type="common">Filamentous fungus</name>
    <dbReference type="NCBI Taxonomy" id="13706"/>
    <lineage>
        <taxon>Eukaryota</taxon>
        <taxon>Fungi</taxon>
        <taxon>Fungi incertae sedis</taxon>
        <taxon>Mucoromycota</taxon>
        <taxon>Mucoromycotina</taxon>
        <taxon>Mucoromycetes</taxon>
        <taxon>Mucorales</taxon>
        <taxon>Syncephalastraceae</taxon>
        <taxon>Syncephalastrum</taxon>
    </lineage>
</organism>
<evidence type="ECO:0008006" key="3">
    <source>
        <dbReference type="Google" id="ProtNLM"/>
    </source>
</evidence>
<name>A0A1X2HEX6_SYNRA</name>
<dbReference type="InterPro" id="IPR043129">
    <property type="entry name" value="ATPase_NBD"/>
</dbReference>
<evidence type="ECO:0000313" key="2">
    <source>
        <dbReference type="Proteomes" id="UP000242180"/>
    </source>
</evidence>